<keyword evidence="2" id="KW-1185">Reference proteome</keyword>
<evidence type="ECO:0000313" key="1">
    <source>
        <dbReference type="EMBL" id="KAF7930550.1"/>
    </source>
</evidence>
<protein>
    <submittedName>
        <fullName evidence="1">Uncharacterized protein</fullName>
    </submittedName>
</protein>
<proteinExistence type="predicted"/>
<dbReference type="RefSeq" id="XP_038811221.1">
    <property type="nucleotide sequence ID" value="XM_038952571.1"/>
</dbReference>
<gene>
    <name evidence="1" type="ORF">EAE98_004950</name>
</gene>
<dbReference type="Proteomes" id="UP000783213">
    <property type="component" value="Unassembled WGS sequence"/>
</dbReference>
<reference evidence="1 2" key="1">
    <citation type="journal article" date="2020" name="Genome Biol. Evol.">
        <title>Comparative genomics of Sclerotiniaceae.</title>
        <authorList>
            <person name="Valero Jimenez C.A."/>
            <person name="Steentjes M."/>
            <person name="Scholten O.E."/>
            <person name="Van Kan J.A.L."/>
        </authorList>
    </citation>
    <scope>NUCLEOTIDE SEQUENCE [LARGE SCALE GENOMIC DNA]</scope>
    <source>
        <strain evidence="1 2">B1</strain>
    </source>
</reference>
<accession>A0ABQ7IQ32</accession>
<dbReference type="GeneID" id="62231724"/>
<name>A0ABQ7IQ32_9HELO</name>
<organism evidence="1 2">
    <name type="scientific">Botrytis deweyae</name>
    <dbReference type="NCBI Taxonomy" id="2478750"/>
    <lineage>
        <taxon>Eukaryota</taxon>
        <taxon>Fungi</taxon>
        <taxon>Dikarya</taxon>
        <taxon>Ascomycota</taxon>
        <taxon>Pezizomycotina</taxon>
        <taxon>Leotiomycetes</taxon>
        <taxon>Helotiales</taxon>
        <taxon>Sclerotiniaceae</taxon>
        <taxon>Botrytis</taxon>
    </lineage>
</organism>
<dbReference type="EMBL" id="RCSX01000009">
    <property type="protein sequence ID" value="KAF7930550.1"/>
    <property type="molecule type" value="Genomic_DNA"/>
</dbReference>
<sequence length="60" mass="6905">MQLAILHLMEQISYLWVVWKQAHCTGQSAALSGFTCLQSFENRFSGAVNLSTEFQTMYWT</sequence>
<comment type="caution">
    <text evidence="1">The sequence shown here is derived from an EMBL/GenBank/DDBJ whole genome shotgun (WGS) entry which is preliminary data.</text>
</comment>
<evidence type="ECO:0000313" key="2">
    <source>
        <dbReference type="Proteomes" id="UP000783213"/>
    </source>
</evidence>